<evidence type="ECO:0000256" key="3">
    <source>
        <dbReference type="ARBA" id="ARBA00023237"/>
    </source>
</evidence>
<sequence>MSGDELPYVSDQQITLMAGIEASRWGLDFSANHVSEARARAGQGAIPAAERIDARWLVDAAAWMDLTDTLRLRVKAENLFDETYVASIDPAGLRPGKPQEILVGLEVKF</sequence>
<comment type="caution">
    <text evidence="4">The sequence shown here is derived from an EMBL/GenBank/DDBJ whole genome shotgun (WGS) entry which is preliminary data.</text>
</comment>
<evidence type="ECO:0000256" key="1">
    <source>
        <dbReference type="ARBA" id="ARBA00004442"/>
    </source>
</evidence>
<proteinExistence type="predicted"/>
<dbReference type="Proteomes" id="UP000259173">
    <property type="component" value="Unassembled WGS sequence"/>
</dbReference>
<protein>
    <submittedName>
        <fullName evidence="4">Uncharacterized protein</fullName>
    </submittedName>
</protein>
<name>A0A3B9KYP7_9PROT</name>
<dbReference type="Gene3D" id="2.40.170.20">
    <property type="entry name" value="TonB-dependent receptor, beta-barrel domain"/>
    <property type="match status" value="1"/>
</dbReference>
<keyword evidence="2" id="KW-0472">Membrane</keyword>
<gene>
    <name evidence="4" type="ORF">DCG65_03835</name>
</gene>
<reference evidence="4 5" key="1">
    <citation type="journal article" date="2018" name="Nat. Biotechnol.">
        <title>A standardized bacterial taxonomy based on genome phylogeny substantially revises the tree of life.</title>
        <authorList>
            <person name="Parks D.H."/>
            <person name="Chuvochina M."/>
            <person name="Waite D.W."/>
            <person name="Rinke C."/>
            <person name="Skarshewski A."/>
            <person name="Chaumeil P.A."/>
            <person name="Hugenholtz P."/>
        </authorList>
    </citation>
    <scope>NUCLEOTIDE SEQUENCE [LARGE SCALE GENOMIC DNA]</scope>
    <source>
        <strain evidence="4">UBA8557</strain>
    </source>
</reference>
<organism evidence="4 5">
    <name type="scientific">Hyphomonas atlantica</name>
    <dbReference type="NCBI Taxonomy" id="1280948"/>
    <lineage>
        <taxon>Bacteria</taxon>
        <taxon>Pseudomonadati</taxon>
        <taxon>Pseudomonadota</taxon>
        <taxon>Alphaproteobacteria</taxon>
        <taxon>Hyphomonadales</taxon>
        <taxon>Hyphomonadaceae</taxon>
        <taxon>Hyphomonas</taxon>
    </lineage>
</organism>
<dbReference type="GO" id="GO:0009279">
    <property type="term" value="C:cell outer membrane"/>
    <property type="evidence" value="ECO:0007669"/>
    <property type="project" value="UniProtKB-SubCell"/>
</dbReference>
<dbReference type="InterPro" id="IPR036942">
    <property type="entry name" value="Beta-barrel_TonB_sf"/>
</dbReference>
<evidence type="ECO:0000313" key="4">
    <source>
        <dbReference type="EMBL" id="HAE93664.1"/>
    </source>
</evidence>
<dbReference type="AlphaFoldDB" id="A0A3B9KYP7"/>
<keyword evidence="3" id="KW-0998">Cell outer membrane</keyword>
<comment type="subcellular location">
    <subcellularLocation>
        <location evidence="1">Cell outer membrane</location>
    </subcellularLocation>
</comment>
<dbReference type="SUPFAM" id="SSF56935">
    <property type="entry name" value="Porins"/>
    <property type="match status" value="1"/>
</dbReference>
<evidence type="ECO:0000256" key="2">
    <source>
        <dbReference type="ARBA" id="ARBA00023136"/>
    </source>
</evidence>
<accession>A0A3B9KYP7</accession>
<dbReference type="EMBL" id="DMBR01000111">
    <property type="protein sequence ID" value="HAE93664.1"/>
    <property type="molecule type" value="Genomic_DNA"/>
</dbReference>
<evidence type="ECO:0000313" key="5">
    <source>
        <dbReference type="Proteomes" id="UP000259173"/>
    </source>
</evidence>